<dbReference type="Gene3D" id="3.50.4.10">
    <property type="entry name" value="Hepatocyte Growth Factor"/>
    <property type="match status" value="4"/>
</dbReference>
<evidence type="ECO:0000259" key="4">
    <source>
        <dbReference type="PROSITE" id="PS51034"/>
    </source>
</evidence>
<dbReference type="PROSITE" id="PS50948">
    <property type="entry name" value="PAN"/>
    <property type="match status" value="5"/>
</dbReference>
<dbReference type="InterPro" id="IPR052774">
    <property type="entry name" value="Celegans_DevNeuronal_Protein"/>
</dbReference>
<dbReference type="PROSITE" id="PS51034">
    <property type="entry name" value="ZP_2"/>
    <property type="match status" value="1"/>
</dbReference>
<keyword evidence="1" id="KW-1015">Disulfide bond</keyword>
<protein>
    <submittedName>
        <fullName evidence="6">Uncharacterized protein</fullName>
    </submittedName>
</protein>
<dbReference type="PANTHER" id="PTHR47327">
    <property type="entry name" value="FI18240P1-RELATED"/>
    <property type="match status" value="1"/>
</dbReference>
<dbReference type="GO" id="GO:0009653">
    <property type="term" value="P:anatomical structure morphogenesis"/>
    <property type="evidence" value="ECO:0007669"/>
    <property type="project" value="TreeGrafter"/>
</dbReference>
<evidence type="ECO:0000313" key="5">
    <source>
        <dbReference type="Proteomes" id="UP000887563"/>
    </source>
</evidence>
<dbReference type="Pfam" id="PF00024">
    <property type="entry name" value="PAN_1"/>
    <property type="match status" value="5"/>
</dbReference>
<feature type="domain" description="ZP" evidence="4">
    <location>
        <begin position="616"/>
        <end position="934"/>
    </location>
</feature>
<feature type="domain" description="Apple" evidence="3">
    <location>
        <begin position="298"/>
        <end position="384"/>
    </location>
</feature>
<dbReference type="InterPro" id="IPR001507">
    <property type="entry name" value="ZP_dom"/>
</dbReference>
<evidence type="ECO:0000259" key="3">
    <source>
        <dbReference type="PROSITE" id="PS50948"/>
    </source>
</evidence>
<keyword evidence="5" id="KW-1185">Reference proteome</keyword>
<feature type="region of interest" description="Disordered" evidence="2">
    <location>
        <begin position="494"/>
        <end position="591"/>
    </location>
</feature>
<dbReference type="Gene3D" id="2.60.40.4100">
    <property type="entry name" value="Zona pellucida, ZP-C domain"/>
    <property type="match status" value="1"/>
</dbReference>
<dbReference type="WBParaSite" id="Minc3s00511g13544">
    <property type="protein sequence ID" value="Minc3s00511g13544"/>
    <property type="gene ID" value="Minc3s00511g13544"/>
</dbReference>
<dbReference type="SMART" id="SM00473">
    <property type="entry name" value="PAN_AP"/>
    <property type="match status" value="5"/>
</dbReference>
<evidence type="ECO:0000256" key="1">
    <source>
        <dbReference type="ARBA" id="ARBA00023157"/>
    </source>
</evidence>
<sequence length="1037" mass="115412">MSSFERGLISKKICSSPFHFDVHEQKILVGFAREVVSAESIHQCLTACLDAVDTFGFECESVMYYPLDAECILNTEDRLDRPDLFVDEKEDTVIYLDNNCAGSQCHAPYVTQYVAVEGKQLAEELDHNFDGMELTECEQLCNQRLSVSANDFNCKAFMYNNQTRSCILSDERSRPLGRANLTDAKGWTYHEKKCFASPRTCRNVPSFTRVPQMLLVGFASFVMENVPSVTMCLDQCTNPPPETGQSFVCKSVMYYYNEQECILNAESRHSKPDLFIPEEDDFVVDYFDINCRLEQEQCIDGRTPQLVRTINSALPEGEGSIHVLETIKGGVQQCAKKCFEHAPDKCRSFNFDKQAGNCNLLYLDGQGSLRPEQKTQFDLYDVHCLSGTSQLLGENSKHSPSACVDPEGAIFSRFLYTRWVANSPNREISSLPLSKCLNLCSVGGEQCEGVNYNRRNGSCQLFTSLLLNSSPNSQQDKDEHVDFYRNICRVKESKSDSGAANVPKTQQATAAPPPSVQLTTKPPQIRDLNNNNKTLHKEPNIKLPPQSPKSINGKTGKEQSPVGSKSFGVTNTRDDEENSITGTASPPVDGKLIIKPSPQVSIPSPVLIPAQEVHTICNYEGISVQIKHSSPFSGVVFVRNKYDTCRVEVEGKDSVVLVLGLPANFGMKPIALINSQKHGKGNKTHGDTLLSIEGSKKQVEGGSSTEDIQLINSQKDLKRSRRQLQRDCGLQDMDNGTYKTVIVVQTNNLGIPGLVTSMDQLYEISCNYSSMLGGKVQTAAALRVHGPQPSLIQPRGKIELGNPVLMQMGPVRSERQSGEGPLIQAKLGDILELKWEIMAMDEELDFLVRDCFAEPGTSGNQGERLPLIENGCPTPAVAQKLIPNPIKAINSAVKLTYLQAFRFDSSPAIRITCHLELCKENCKSVNCKFNDGIKESWGRKRRFAIDNNINRKNEVKEFETRRFVVPRFAQATTSLVIVDPLQQQNSVIKTEQQQQPFISHSSISKQIFENNKKENNKNITKTVKKSSSLFEAFTEVG</sequence>
<feature type="domain" description="Apple" evidence="3">
    <location>
        <begin position="403"/>
        <end position="488"/>
    </location>
</feature>
<evidence type="ECO:0000256" key="2">
    <source>
        <dbReference type="SAM" id="MobiDB-lite"/>
    </source>
</evidence>
<feature type="domain" description="Apple" evidence="3">
    <location>
        <begin position="14"/>
        <end position="100"/>
    </location>
</feature>
<feature type="domain" description="Apple" evidence="3">
    <location>
        <begin position="105"/>
        <end position="194"/>
    </location>
</feature>
<dbReference type="PANTHER" id="PTHR47327:SF4">
    <property type="entry name" value="APPLE DOMAIN-CONTAINING PROTEIN-RELATED"/>
    <property type="match status" value="1"/>
</dbReference>
<dbReference type="SUPFAM" id="SSF57414">
    <property type="entry name" value="Hairpin loop containing domain-like"/>
    <property type="match status" value="5"/>
</dbReference>
<dbReference type="InterPro" id="IPR055355">
    <property type="entry name" value="ZP-C"/>
</dbReference>
<feature type="compositionally biased region" description="Polar residues" evidence="2">
    <location>
        <begin position="561"/>
        <end position="571"/>
    </location>
</feature>
<proteinExistence type="predicted"/>
<dbReference type="AlphaFoldDB" id="A0A914LHP6"/>
<organism evidence="5 6">
    <name type="scientific">Meloidogyne incognita</name>
    <name type="common">Southern root-knot nematode worm</name>
    <name type="synonym">Oxyuris incognita</name>
    <dbReference type="NCBI Taxonomy" id="6306"/>
    <lineage>
        <taxon>Eukaryota</taxon>
        <taxon>Metazoa</taxon>
        <taxon>Ecdysozoa</taxon>
        <taxon>Nematoda</taxon>
        <taxon>Chromadorea</taxon>
        <taxon>Rhabditida</taxon>
        <taxon>Tylenchina</taxon>
        <taxon>Tylenchomorpha</taxon>
        <taxon>Tylenchoidea</taxon>
        <taxon>Meloidogynidae</taxon>
        <taxon>Meloidogyninae</taxon>
        <taxon>Meloidogyne</taxon>
        <taxon>Meloidogyne incognita group</taxon>
    </lineage>
</organism>
<feature type="compositionally biased region" description="Polar residues" evidence="2">
    <location>
        <begin position="516"/>
        <end position="533"/>
    </location>
</feature>
<dbReference type="SMART" id="SM00241">
    <property type="entry name" value="ZP"/>
    <property type="match status" value="1"/>
</dbReference>
<reference evidence="6" key="1">
    <citation type="submission" date="2022-11" db="UniProtKB">
        <authorList>
            <consortium name="WormBaseParasite"/>
        </authorList>
    </citation>
    <scope>IDENTIFICATION</scope>
</reference>
<name>A0A914LHP6_MELIC</name>
<dbReference type="Pfam" id="PF00100">
    <property type="entry name" value="Zona_pellucida"/>
    <property type="match status" value="1"/>
</dbReference>
<dbReference type="InterPro" id="IPR042235">
    <property type="entry name" value="ZP-C_dom"/>
</dbReference>
<feature type="domain" description="Apple" evidence="3">
    <location>
        <begin position="201"/>
        <end position="291"/>
    </location>
</feature>
<dbReference type="InterPro" id="IPR003609">
    <property type="entry name" value="Pan_app"/>
</dbReference>
<dbReference type="Proteomes" id="UP000887563">
    <property type="component" value="Unplaced"/>
</dbReference>
<accession>A0A914LHP6</accession>
<dbReference type="FunFam" id="3.50.4.10:FF:000014">
    <property type="entry name" value="NOmpA Homolog (Drosophila nompA: no mechanoreceptor potential A)"/>
    <property type="match status" value="2"/>
</dbReference>
<evidence type="ECO:0000313" key="6">
    <source>
        <dbReference type="WBParaSite" id="Minc3s00511g13544"/>
    </source>
</evidence>
<dbReference type="CDD" id="cd01099">
    <property type="entry name" value="PAN_AP_HGF"/>
    <property type="match status" value="4"/>
</dbReference>